<dbReference type="Pfam" id="PF13639">
    <property type="entry name" value="zf-RING_2"/>
    <property type="match status" value="1"/>
</dbReference>
<evidence type="ECO:0000256" key="3">
    <source>
        <dbReference type="ARBA" id="ARBA00022833"/>
    </source>
</evidence>
<keyword evidence="1" id="KW-0479">Metal-binding</keyword>
<evidence type="ECO:0000256" key="2">
    <source>
        <dbReference type="ARBA" id="ARBA00022771"/>
    </source>
</evidence>
<dbReference type="GO" id="GO:0008270">
    <property type="term" value="F:zinc ion binding"/>
    <property type="evidence" value="ECO:0007669"/>
    <property type="project" value="UniProtKB-KW"/>
</dbReference>
<dbReference type="InterPro" id="IPR001841">
    <property type="entry name" value="Znf_RING"/>
</dbReference>
<dbReference type="EMBL" id="HBGN01008563">
    <property type="protein sequence ID" value="CAD9319575.1"/>
    <property type="molecule type" value="Transcribed_RNA"/>
</dbReference>
<reference evidence="6" key="1">
    <citation type="submission" date="2021-01" db="EMBL/GenBank/DDBJ databases">
        <authorList>
            <person name="Corre E."/>
            <person name="Pelletier E."/>
            <person name="Niang G."/>
            <person name="Scheremetjew M."/>
            <person name="Finn R."/>
            <person name="Kale V."/>
            <person name="Holt S."/>
            <person name="Cochrane G."/>
            <person name="Meng A."/>
            <person name="Brown T."/>
            <person name="Cohen L."/>
        </authorList>
    </citation>
    <scope>NUCLEOTIDE SEQUENCE</scope>
    <source>
        <strain evidence="6">Pop2</strain>
    </source>
</reference>
<evidence type="ECO:0000256" key="4">
    <source>
        <dbReference type="PROSITE-ProRule" id="PRU00175"/>
    </source>
</evidence>
<evidence type="ECO:0000259" key="5">
    <source>
        <dbReference type="PROSITE" id="PS50089"/>
    </source>
</evidence>
<feature type="domain" description="RING-type" evidence="5">
    <location>
        <begin position="182"/>
        <end position="231"/>
    </location>
</feature>
<keyword evidence="2 4" id="KW-0863">Zinc-finger</keyword>
<proteinExistence type="predicted"/>
<sequence length="275" mass="31251">MGNFLFCPPGETPCPNSAESSDLWFPVQTSNSLGFSVTPQRSHSLLTLESFESFDSLESEHSDDESSYYASISLPNESVREAIIRDEFTFWRNPRTPPPPAANVPALPPPTTIIGRRNRRTTRQEYNVRDPLFYAPFNMDSTERISVERDNVGTKRKKQISIYRCWKQDAIELNDTAPKPECAICLQPITKVNPTYKRLRCSHANQFHLGCIEKHFELSIQRASAECPLCRSLLRSDSEVIQETRLSLSSSARRSGAPFHRYKIPPSYGSRCCLT</sequence>
<keyword evidence="3" id="KW-0862">Zinc</keyword>
<accession>A0A6U3UK99</accession>
<protein>
    <recommendedName>
        <fullName evidence="5">RING-type domain-containing protein</fullName>
    </recommendedName>
</protein>
<gene>
    <name evidence="6" type="ORF">DBRI1063_LOCUS5494</name>
</gene>
<dbReference type="AlphaFoldDB" id="A0A6U3UK99"/>
<dbReference type="Gene3D" id="3.30.40.10">
    <property type="entry name" value="Zinc/RING finger domain, C3HC4 (zinc finger)"/>
    <property type="match status" value="1"/>
</dbReference>
<dbReference type="GO" id="GO:0016567">
    <property type="term" value="P:protein ubiquitination"/>
    <property type="evidence" value="ECO:0007669"/>
    <property type="project" value="TreeGrafter"/>
</dbReference>
<dbReference type="PANTHER" id="PTHR45969:SF69">
    <property type="entry name" value="FINGER DOMAIN PROTEIN, PUTATIVE (AFU_ORTHOLOGUE AFUA_3G12190)-RELATED"/>
    <property type="match status" value="1"/>
</dbReference>
<dbReference type="SMART" id="SM00184">
    <property type="entry name" value="RING"/>
    <property type="match status" value="1"/>
</dbReference>
<evidence type="ECO:0000256" key="1">
    <source>
        <dbReference type="ARBA" id="ARBA00022723"/>
    </source>
</evidence>
<evidence type="ECO:0000313" key="6">
    <source>
        <dbReference type="EMBL" id="CAD9319575.1"/>
    </source>
</evidence>
<organism evidence="6">
    <name type="scientific">Ditylum brightwellii</name>
    <dbReference type="NCBI Taxonomy" id="49249"/>
    <lineage>
        <taxon>Eukaryota</taxon>
        <taxon>Sar</taxon>
        <taxon>Stramenopiles</taxon>
        <taxon>Ochrophyta</taxon>
        <taxon>Bacillariophyta</taxon>
        <taxon>Mediophyceae</taxon>
        <taxon>Lithodesmiophycidae</taxon>
        <taxon>Lithodesmiales</taxon>
        <taxon>Lithodesmiaceae</taxon>
        <taxon>Ditylum</taxon>
    </lineage>
</organism>
<dbReference type="SUPFAM" id="SSF57850">
    <property type="entry name" value="RING/U-box"/>
    <property type="match status" value="1"/>
</dbReference>
<dbReference type="PROSITE" id="PS50089">
    <property type="entry name" value="ZF_RING_2"/>
    <property type="match status" value="1"/>
</dbReference>
<dbReference type="PANTHER" id="PTHR45969">
    <property type="entry name" value="RING ZINC FINGER PROTEIN-RELATED"/>
    <property type="match status" value="1"/>
</dbReference>
<name>A0A6U3UK99_9STRA</name>
<dbReference type="GO" id="GO:0061630">
    <property type="term" value="F:ubiquitin protein ligase activity"/>
    <property type="evidence" value="ECO:0007669"/>
    <property type="project" value="TreeGrafter"/>
</dbReference>
<dbReference type="CDD" id="cd16448">
    <property type="entry name" value="RING-H2"/>
    <property type="match status" value="1"/>
</dbReference>
<dbReference type="InterPro" id="IPR013083">
    <property type="entry name" value="Znf_RING/FYVE/PHD"/>
</dbReference>